<organism evidence="2 3">
    <name type="scientific">Athelia psychrophila</name>
    <dbReference type="NCBI Taxonomy" id="1759441"/>
    <lineage>
        <taxon>Eukaryota</taxon>
        <taxon>Fungi</taxon>
        <taxon>Dikarya</taxon>
        <taxon>Basidiomycota</taxon>
        <taxon>Agaricomycotina</taxon>
        <taxon>Agaricomycetes</taxon>
        <taxon>Agaricomycetidae</taxon>
        <taxon>Atheliales</taxon>
        <taxon>Atheliaceae</taxon>
        <taxon>Athelia</taxon>
    </lineage>
</organism>
<accession>A0A166G7T0</accession>
<proteinExistence type="predicted"/>
<feature type="compositionally biased region" description="Low complexity" evidence="1">
    <location>
        <begin position="1"/>
        <end position="20"/>
    </location>
</feature>
<feature type="region of interest" description="Disordered" evidence="1">
    <location>
        <begin position="1"/>
        <end position="29"/>
    </location>
</feature>
<dbReference type="AlphaFoldDB" id="A0A166G7T0"/>
<dbReference type="EMBL" id="KV417581">
    <property type="protein sequence ID" value="KZP17552.1"/>
    <property type="molecule type" value="Genomic_DNA"/>
</dbReference>
<evidence type="ECO:0000313" key="2">
    <source>
        <dbReference type="EMBL" id="KZP17552.1"/>
    </source>
</evidence>
<reference evidence="2 3" key="1">
    <citation type="journal article" date="2016" name="Mol. Biol. Evol.">
        <title>Comparative Genomics of Early-Diverging Mushroom-Forming Fungi Provides Insights into the Origins of Lignocellulose Decay Capabilities.</title>
        <authorList>
            <person name="Nagy L.G."/>
            <person name="Riley R."/>
            <person name="Tritt A."/>
            <person name="Adam C."/>
            <person name="Daum C."/>
            <person name="Floudas D."/>
            <person name="Sun H."/>
            <person name="Yadav J.S."/>
            <person name="Pangilinan J."/>
            <person name="Larsson K.H."/>
            <person name="Matsuura K."/>
            <person name="Barry K."/>
            <person name="Labutti K."/>
            <person name="Kuo R."/>
            <person name="Ohm R.A."/>
            <person name="Bhattacharya S.S."/>
            <person name="Shirouzu T."/>
            <person name="Yoshinaga Y."/>
            <person name="Martin F.M."/>
            <person name="Grigoriev I.V."/>
            <person name="Hibbett D.S."/>
        </authorList>
    </citation>
    <scope>NUCLEOTIDE SEQUENCE [LARGE SCALE GENOMIC DNA]</scope>
    <source>
        <strain evidence="2 3">CBS 109695</strain>
    </source>
</reference>
<gene>
    <name evidence="2" type="ORF">FIBSPDRAFT_24445</name>
</gene>
<keyword evidence="3" id="KW-1185">Reference proteome</keyword>
<evidence type="ECO:0000313" key="3">
    <source>
        <dbReference type="Proteomes" id="UP000076532"/>
    </source>
</evidence>
<protein>
    <submittedName>
        <fullName evidence="2">Uncharacterized protein</fullName>
    </submittedName>
</protein>
<evidence type="ECO:0000256" key="1">
    <source>
        <dbReference type="SAM" id="MobiDB-lite"/>
    </source>
</evidence>
<dbReference type="Proteomes" id="UP000076532">
    <property type="component" value="Unassembled WGS sequence"/>
</dbReference>
<sequence>MTWQSRSSSAKSCPSSRPPKLQTGSSARAIPFRKDKATRNWARYSISWGTILFHCQWGSRWPSTRERRWAFGVGGSVRTLCVIGLIAKVAHYRGFSDPQAKFWAFP</sequence>
<name>A0A166G7T0_9AGAM</name>